<gene>
    <name evidence="1" type="ORF">HMPREF7215_1368</name>
</gene>
<comment type="caution">
    <text evidence="1">The sequence shown here is derived from an EMBL/GenBank/DDBJ whole genome shotgun (WGS) entry which is preliminary data.</text>
</comment>
<keyword evidence="2" id="KW-1185">Reference proteome</keyword>
<organism evidence="1 2">
    <name type="scientific">Pyramidobacter piscolens W5455</name>
    <dbReference type="NCBI Taxonomy" id="352165"/>
    <lineage>
        <taxon>Bacteria</taxon>
        <taxon>Thermotogati</taxon>
        <taxon>Synergistota</taxon>
        <taxon>Synergistia</taxon>
        <taxon>Synergistales</taxon>
        <taxon>Dethiosulfovibrionaceae</taxon>
        <taxon>Pyramidobacter</taxon>
    </lineage>
</organism>
<dbReference type="Proteomes" id="UP000006462">
    <property type="component" value="Unassembled WGS sequence"/>
</dbReference>
<accession>A0ABM9ZYC7</accession>
<protein>
    <submittedName>
        <fullName evidence="1">Uncharacterized protein</fullName>
    </submittedName>
</protein>
<proteinExistence type="predicted"/>
<name>A0ABM9ZYC7_9BACT</name>
<dbReference type="EMBL" id="ADFP01000011">
    <property type="protein sequence ID" value="EFB91893.1"/>
    <property type="molecule type" value="Genomic_DNA"/>
</dbReference>
<evidence type="ECO:0000313" key="1">
    <source>
        <dbReference type="EMBL" id="EFB91893.1"/>
    </source>
</evidence>
<sequence length="65" mass="7370">MTVRRQKYAAKGSLCPLSAAYFYPAREPPPEGGLNVTLGRLFCPASFIIRPFSRLKIYALKENHR</sequence>
<reference evidence="1 2" key="1">
    <citation type="submission" date="2009-12" db="EMBL/GenBank/DDBJ databases">
        <authorList>
            <person name="Shrivastava S."/>
            <person name="Madupu R."/>
            <person name="Durkin A.S."/>
            <person name="Torralba M."/>
            <person name="Methe B."/>
            <person name="Sutton G.G."/>
            <person name="Strausberg R.L."/>
            <person name="Nelson K.E."/>
        </authorList>
    </citation>
    <scope>NUCLEOTIDE SEQUENCE [LARGE SCALE GENOMIC DNA]</scope>
    <source>
        <strain evidence="1 2">W5455</strain>
    </source>
</reference>
<evidence type="ECO:0000313" key="2">
    <source>
        <dbReference type="Proteomes" id="UP000006462"/>
    </source>
</evidence>